<evidence type="ECO:0000256" key="3">
    <source>
        <dbReference type="ARBA" id="ARBA00022723"/>
    </source>
</evidence>
<feature type="domain" description="Calcineurin-like phosphoesterase" evidence="6">
    <location>
        <begin position="26"/>
        <end position="235"/>
    </location>
</feature>
<evidence type="ECO:0000256" key="4">
    <source>
        <dbReference type="ARBA" id="ARBA00023136"/>
    </source>
</evidence>
<keyword evidence="5" id="KW-0464">Manganese</keyword>
<dbReference type="EMBL" id="JBHTMY010000001">
    <property type="protein sequence ID" value="MFD1314135.1"/>
    <property type="molecule type" value="Genomic_DNA"/>
</dbReference>
<dbReference type="PANTHER" id="PTHR34990">
    <property type="entry name" value="UDP-2,3-DIACYLGLUCOSAMINE HYDROLASE-RELATED"/>
    <property type="match status" value="1"/>
</dbReference>
<dbReference type="InterPro" id="IPR029052">
    <property type="entry name" value="Metallo-depent_PP-like"/>
</dbReference>
<keyword evidence="3" id="KW-0479">Metal-binding</keyword>
<dbReference type="RefSeq" id="WP_377175455.1">
    <property type="nucleotide sequence ID" value="NZ_JBHTMY010000001.1"/>
</dbReference>
<evidence type="ECO:0000256" key="1">
    <source>
        <dbReference type="ARBA" id="ARBA00022475"/>
    </source>
</evidence>
<gene>
    <name evidence="7" type="ORF">ACFQ39_00780</name>
</gene>
<evidence type="ECO:0000256" key="5">
    <source>
        <dbReference type="ARBA" id="ARBA00023211"/>
    </source>
</evidence>
<keyword evidence="1" id="KW-1003">Cell membrane</keyword>
<dbReference type="PANTHER" id="PTHR34990:SF2">
    <property type="entry name" value="BLL8164 PROTEIN"/>
    <property type="match status" value="1"/>
</dbReference>
<dbReference type="InterPro" id="IPR004843">
    <property type="entry name" value="Calcineurin-like_PHP"/>
</dbReference>
<dbReference type="InterPro" id="IPR043461">
    <property type="entry name" value="LpxH-like"/>
</dbReference>
<sequence>MQTVIGHILSQAFKKAKKVPLKKDDKFIFFSDLHKGDNSYADDFAQNMAIYNHALKHYFDEDYTYVELGDGIELWENTSFAPIYATYKDTFDLIKLFNLKKKLYLVWGNHDMEFRDPKMVEKILHLLYTPKNISDKDIYFDLKYYESLLFEIEGSNKTILAFHGHQADYMNYVHWKVNRFFVRYFWLYLQKWFGINDPTSPAKNYRNLIRVEKNLTKWILKNKNQMIICGHTHRPRFPDPGEIPLFNDGSCVHPDCIVGIEIVDLHISLIKWSLQRNVDGTTQIEKTTLEGPTALNKFV</sequence>
<keyword evidence="8" id="KW-1185">Reference proteome</keyword>
<dbReference type="SUPFAM" id="SSF56300">
    <property type="entry name" value="Metallo-dependent phosphatases"/>
    <property type="match status" value="1"/>
</dbReference>
<accession>A0ABW3XY54</accession>
<evidence type="ECO:0000313" key="8">
    <source>
        <dbReference type="Proteomes" id="UP001597201"/>
    </source>
</evidence>
<evidence type="ECO:0000313" key="7">
    <source>
        <dbReference type="EMBL" id="MFD1314135.1"/>
    </source>
</evidence>
<keyword evidence="4" id="KW-0472">Membrane</keyword>
<dbReference type="Pfam" id="PF00149">
    <property type="entry name" value="Metallophos"/>
    <property type="match status" value="1"/>
</dbReference>
<name>A0ABW3XY54_9FLAO</name>
<keyword evidence="2" id="KW-0997">Cell inner membrane</keyword>
<protein>
    <submittedName>
        <fullName evidence="7">Metallophosphoesterase</fullName>
    </submittedName>
</protein>
<organism evidence="7 8">
    <name type="scientific">Namhaeicola litoreus</name>
    <dbReference type="NCBI Taxonomy" id="1052145"/>
    <lineage>
        <taxon>Bacteria</taxon>
        <taxon>Pseudomonadati</taxon>
        <taxon>Bacteroidota</taxon>
        <taxon>Flavobacteriia</taxon>
        <taxon>Flavobacteriales</taxon>
        <taxon>Flavobacteriaceae</taxon>
        <taxon>Namhaeicola</taxon>
    </lineage>
</organism>
<proteinExistence type="predicted"/>
<dbReference type="Gene3D" id="3.60.21.10">
    <property type="match status" value="1"/>
</dbReference>
<evidence type="ECO:0000256" key="2">
    <source>
        <dbReference type="ARBA" id="ARBA00022519"/>
    </source>
</evidence>
<evidence type="ECO:0000259" key="6">
    <source>
        <dbReference type="Pfam" id="PF00149"/>
    </source>
</evidence>
<comment type="caution">
    <text evidence="7">The sequence shown here is derived from an EMBL/GenBank/DDBJ whole genome shotgun (WGS) entry which is preliminary data.</text>
</comment>
<dbReference type="Proteomes" id="UP001597201">
    <property type="component" value="Unassembled WGS sequence"/>
</dbReference>
<reference evidence="8" key="1">
    <citation type="journal article" date="2019" name="Int. J. Syst. Evol. Microbiol.">
        <title>The Global Catalogue of Microorganisms (GCM) 10K type strain sequencing project: providing services to taxonomists for standard genome sequencing and annotation.</title>
        <authorList>
            <consortium name="The Broad Institute Genomics Platform"/>
            <consortium name="The Broad Institute Genome Sequencing Center for Infectious Disease"/>
            <person name="Wu L."/>
            <person name="Ma J."/>
        </authorList>
    </citation>
    <scope>NUCLEOTIDE SEQUENCE [LARGE SCALE GENOMIC DNA]</scope>
    <source>
        <strain evidence="8">CCUG 61485</strain>
    </source>
</reference>